<dbReference type="PANTHER" id="PTHR46696:SF1">
    <property type="entry name" value="CYTOCHROME P450 YJIB-RELATED"/>
    <property type="match status" value="1"/>
</dbReference>
<dbReference type="RefSeq" id="WP_344586919.1">
    <property type="nucleotide sequence ID" value="NZ_BAAARW010000002.1"/>
</dbReference>
<dbReference type="SUPFAM" id="SSF48264">
    <property type="entry name" value="Cytochrome P450"/>
    <property type="match status" value="1"/>
</dbReference>
<accession>A0ABP5VIQ6</accession>
<dbReference type="Proteomes" id="UP001501231">
    <property type="component" value="Unassembled WGS sequence"/>
</dbReference>
<dbReference type="Pfam" id="PF00067">
    <property type="entry name" value="p450"/>
    <property type="match status" value="1"/>
</dbReference>
<dbReference type="InterPro" id="IPR001128">
    <property type="entry name" value="Cyt_P450"/>
</dbReference>
<reference evidence="4" key="1">
    <citation type="journal article" date="2019" name="Int. J. Syst. Evol. Microbiol.">
        <title>The Global Catalogue of Microorganisms (GCM) 10K type strain sequencing project: providing services to taxonomists for standard genome sequencing and annotation.</title>
        <authorList>
            <consortium name="The Broad Institute Genomics Platform"/>
            <consortium name="The Broad Institute Genome Sequencing Center for Infectious Disease"/>
            <person name="Wu L."/>
            <person name="Ma J."/>
        </authorList>
    </citation>
    <scope>NUCLEOTIDE SEQUENCE [LARGE SCALE GENOMIC DNA]</scope>
    <source>
        <strain evidence="4">JCM 3325</strain>
    </source>
</reference>
<dbReference type="CDD" id="cd20625">
    <property type="entry name" value="CYP164-like"/>
    <property type="match status" value="1"/>
</dbReference>
<comment type="caution">
    <text evidence="3">The sequence shown here is derived from an EMBL/GenBank/DDBJ whole genome shotgun (WGS) entry which is preliminary data.</text>
</comment>
<dbReference type="PANTHER" id="PTHR46696">
    <property type="entry name" value="P450, PUTATIVE (EUROFUNG)-RELATED"/>
    <property type="match status" value="1"/>
</dbReference>
<dbReference type="Gene3D" id="1.10.630.10">
    <property type="entry name" value="Cytochrome P450"/>
    <property type="match status" value="1"/>
</dbReference>
<proteinExistence type="inferred from homology"/>
<protein>
    <submittedName>
        <fullName evidence="3">Cytochrome P450</fullName>
    </submittedName>
</protein>
<name>A0ABP5VIQ6_9ACTN</name>
<keyword evidence="4" id="KW-1185">Reference proteome</keyword>
<dbReference type="InterPro" id="IPR002397">
    <property type="entry name" value="Cyt_P450_B"/>
</dbReference>
<keyword evidence="2" id="KW-0479">Metal-binding</keyword>
<dbReference type="EMBL" id="BAAARW010000002">
    <property type="protein sequence ID" value="GAA2402284.1"/>
    <property type="molecule type" value="Genomic_DNA"/>
</dbReference>
<keyword evidence="2" id="KW-0408">Iron</keyword>
<evidence type="ECO:0000256" key="1">
    <source>
        <dbReference type="ARBA" id="ARBA00010617"/>
    </source>
</evidence>
<keyword evidence="2" id="KW-0349">Heme</keyword>
<comment type="similarity">
    <text evidence="1 2">Belongs to the cytochrome P450 family.</text>
</comment>
<evidence type="ECO:0000313" key="3">
    <source>
        <dbReference type="EMBL" id="GAA2402284.1"/>
    </source>
</evidence>
<dbReference type="InterPro" id="IPR017972">
    <property type="entry name" value="Cyt_P450_CS"/>
</dbReference>
<organism evidence="3 4">
    <name type="scientific">Actinomadura vinacea</name>
    <dbReference type="NCBI Taxonomy" id="115336"/>
    <lineage>
        <taxon>Bacteria</taxon>
        <taxon>Bacillati</taxon>
        <taxon>Actinomycetota</taxon>
        <taxon>Actinomycetes</taxon>
        <taxon>Streptosporangiales</taxon>
        <taxon>Thermomonosporaceae</taxon>
        <taxon>Actinomadura</taxon>
    </lineage>
</organism>
<keyword evidence="2" id="KW-0560">Oxidoreductase</keyword>
<dbReference type="PROSITE" id="PS00086">
    <property type="entry name" value="CYTOCHROME_P450"/>
    <property type="match status" value="1"/>
</dbReference>
<keyword evidence="2" id="KW-0503">Monooxygenase</keyword>
<sequence>MFTFSDPAYRTDPYSLYRKARDEAALIPFHLGDVPVTLVTRYEECAAVLTGSDWGHGYSAGISPFRDAVAAIPGSFVRMDPPEHARLRGLVNKAFTPRTVAEMVPLANQVVDELVDAAVRRGSLDVLNDLAVPLAVAMIPGRLLGGDLADGERFRRWQLAIARGSDPDTLLPEEDIEARTQAARECMGHFAELIARKRAEPTPDLLSELVAVEQEGDTLTEAEVVGLCVLLLVAGMETSINLIGNGMLALLRNPGQLALLRERPELIPAALDEMLRYDAPTQFTIRVALNDTTVGGREFRRGDGVIVLTASASRDERVYPDADAFDVTRYAGTRPARRHLGFSLGVHYCVGAPLARIEAEAAIRTLLDRAPELTLATDEVEYQPSLIHRGILSLPVTVTT</sequence>
<dbReference type="InterPro" id="IPR036396">
    <property type="entry name" value="Cyt_P450_sf"/>
</dbReference>
<evidence type="ECO:0000313" key="4">
    <source>
        <dbReference type="Proteomes" id="UP001501231"/>
    </source>
</evidence>
<evidence type="ECO:0000256" key="2">
    <source>
        <dbReference type="RuleBase" id="RU000461"/>
    </source>
</evidence>
<gene>
    <name evidence="3" type="ORF">GCM10010191_07160</name>
</gene>
<dbReference type="PRINTS" id="PR00359">
    <property type="entry name" value="BP450"/>
</dbReference>